<dbReference type="Proteomes" id="UP001231649">
    <property type="component" value="Chromosome 12"/>
</dbReference>
<sequence length="1339" mass="152074">MSCQVEQLADCGDISSLGRALFISEKEDTKWLPQCAISLSSCGSLLAVGNKNRLCLLTNQWISQTNSHTFLISWSGTLSSEITVVLALPICPSQQSSQNGPDWFCIIVGFKNGSVGFYTNTGHLLLLEKLDEKPVLKISCHTGTYGTLPDDIHILFQSCECIISGSSLYQTLRNAKAQLARVRAGIQGDYSVDSRSISIRKWMFYEQEVLNDAAVVGLDLKNTYDHLLAASTYGGYDVWYRSVPPVNTLILGAGVNPFIGFHYALEGGTAPPLQDVARAVANKIKSALPGWLGGGSAENTTTGNEPLIRSEPLSMRNGLYDGQRHGNVVAVSPDRRLAAIVDSFGRVAVLDVTRGHLIRLIKGCRDAQCAFVQIFDMDDKKPQLSVIKELKRAIFLIIYNPKKGLIDIRLMQKGSRVAAFTATKNGALLYNTCGLVGAEKNYSYKKLNLPEFQCVLIDPDGKLKKFNIPFFYALEGEHSQRSKDLHALRDIRDHIKKSSTDSEDFEDELLKKVLELKTLDLKKHCLDMLVRKYEISPKTVMTCLNFFWDSIESDELNAQEIEIKHYFVNLGLTTLFFRHINGENTDDMKDLTAKIHAFIHLNIEITDIEKVQQAENSQPLCFDLLEDDNCILERLLTLAQENNYKDNHHARVTFAVKNTTSYKEFVSCFKLDESSKNISLKIDITEDQINNLASIIFKSIFKLRDVTMLSGFVKECNMDAKEIVKLLIMHLMNMPLEEISVELIEQFIQVLYYLCNVIEEATHIAYNEVSPWWQDIRDVLVDMPCPLRSMIVAMACKAVSKIFETKRQEIEDDIWESVTKENAKWGILIGKLEDISILSIILMFKDSFSGNSLPKLQMTELNINLKYIYTRGKGSVTELIAKWLCGMGVVPEAVVANELLEKCSSMGLESPETNDDDDSDYLFIENNRIYVDENPKIFKWLSLLRQQFPLSTSSNYIIANMCWEYSMAWQKSMKNCKQLEIVLQCLACISDLHIRLGLFTIMWSTYIKQVFEVSCRLVNKVGRLPKDPLCLQDVGFDSTSMVKFLEIASKYLYEFLNCSNISINHNKTNIQYEKIWDESMPSLVEVAQDTKNVNTDILNLNYQISCTVYYMCHFNVKLSKPLDSLYDIDYQYIFEALSGNVRSREINMKASEKLRNPRMKFLTKLIRSAVETISASESAGTYQSYNCEECLAWIERIILLAELWNIDIDFIRRQQVISLYHLGYDMLAENVIGLLKEPEIVLPSLLAITTQRFKRSLEQSSNQPEWIVTVAPQLYKRLQNTTLDTSIPAHPSMTTTKMVLEKILIQIDKKIANNPANSLNIKTTELFIDSCEVLVRRKL</sequence>
<evidence type="ECO:0000313" key="2">
    <source>
        <dbReference type="Proteomes" id="UP001231649"/>
    </source>
</evidence>
<accession>A0ACC2R6E9</accession>
<proteinExistence type="predicted"/>
<keyword evidence="2" id="KW-1185">Reference proteome</keyword>
<organism evidence="1 2">
    <name type="scientific">Mythimna loreyi</name>
    <dbReference type="NCBI Taxonomy" id="667449"/>
    <lineage>
        <taxon>Eukaryota</taxon>
        <taxon>Metazoa</taxon>
        <taxon>Ecdysozoa</taxon>
        <taxon>Arthropoda</taxon>
        <taxon>Hexapoda</taxon>
        <taxon>Insecta</taxon>
        <taxon>Pterygota</taxon>
        <taxon>Neoptera</taxon>
        <taxon>Endopterygota</taxon>
        <taxon>Lepidoptera</taxon>
        <taxon>Glossata</taxon>
        <taxon>Ditrysia</taxon>
        <taxon>Noctuoidea</taxon>
        <taxon>Noctuidae</taxon>
        <taxon>Noctuinae</taxon>
        <taxon>Hadenini</taxon>
        <taxon>Mythimna</taxon>
    </lineage>
</organism>
<reference evidence="1" key="1">
    <citation type="submission" date="2023-03" db="EMBL/GenBank/DDBJ databases">
        <title>Chromosome-level genomes of two armyworms, Mythimna separata and Mythimna loreyi, provide insights into the biosynthesis and reception of sex pheromones.</title>
        <authorList>
            <person name="Zhao H."/>
        </authorList>
    </citation>
    <scope>NUCLEOTIDE SEQUENCE</scope>
    <source>
        <strain evidence="1">BeijingLab</strain>
    </source>
</reference>
<comment type="caution">
    <text evidence="1">The sequence shown here is derived from an EMBL/GenBank/DDBJ whole genome shotgun (WGS) entry which is preliminary data.</text>
</comment>
<evidence type="ECO:0000313" key="1">
    <source>
        <dbReference type="EMBL" id="KAJ8730821.1"/>
    </source>
</evidence>
<dbReference type="EMBL" id="CM056788">
    <property type="protein sequence ID" value="KAJ8730821.1"/>
    <property type="molecule type" value="Genomic_DNA"/>
</dbReference>
<name>A0ACC2R6E9_9NEOP</name>
<protein>
    <submittedName>
        <fullName evidence="1">Uncharacterized protein</fullName>
    </submittedName>
</protein>
<gene>
    <name evidence="1" type="ORF">PYW08_002234</name>
</gene>